<organism evidence="8 9">
    <name type="scientific">Alkalibacillus flavidus</name>
    <dbReference type="NCBI Taxonomy" id="546021"/>
    <lineage>
        <taxon>Bacteria</taxon>
        <taxon>Bacillati</taxon>
        <taxon>Bacillota</taxon>
        <taxon>Bacilli</taxon>
        <taxon>Bacillales</taxon>
        <taxon>Bacillaceae</taxon>
        <taxon>Alkalibacillus</taxon>
    </lineage>
</organism>
<evidence type="ECO:0000256" key="1">
    <source>
        <dbReference type="ARBA" id="ARBA00006636"/>
    </source>
</evidence>
<gene>
    <name evidence="8" type="ORF">ABID56_000110</name>
</gene>
<dbReference type="RefSeq" id="WP_354218401.1">
    <property type="nucleotide sequence ID" value="NZ_JBEPMX010000001.1"/>
</dbReference>
<evidence type="ECO:0000256" key="6">
    <source>
        <dbReference type="SAM" id="Coils"/>
    </source>
</evidence>
<evidence type="ECO:0000256" key="4">
    <source>
        <dbReference type="ARBA" id="ARBA00023098"/>
    </source>
</evidence>
<accession>A0ABV2KTW5</accession>
<dbReference type="PANTHER" id="PTHR14226:SF76">
    <property type="entry name" value="NTE FAMILY PROTEIN RSSA"/>
    <property type="match status" value="1"/>
</dbReference>
<keyword evidence="9" id="KW-1185">Reference proteome</keyword>
<keyword evidence="6" id="KW-0175">Coiled coil</keyword>
<comment type="caution">
    <text evidence="8">The sequence shown here is derived from an EMBL/GenBank/DDBJ whole genome shotgun (WGS) entry which is preliminary data.</text>
</comment>
<proteinExistence type="inferred from homology"/>
<feature type="active site" description="Proton acceptor" evidence="5">
    <location>
        <position position="153"/>
    </location>
</feature>
<comment type="caution">
    <text evidence="5">Lacks conserved residue(s) required for the propagation of feature annotation.</text>
</comment>
<keyword evidence="2 5" id="KW-0378">Hydrolase</keyword>
<evidence type="ECO:0000313" key="8">
    <source>
        <dbReference type="EMBL" id="MET3682031.1"/>
    </source>
</evidence>
<feature type="short sequence motif" description="GXSXG" evidence="5">
    <location>
        <begin position="39"/>
        <end position="43"/>
    </location>
</feature>
<keyword evidence="3 5" id="KW-0442">Lipid degradation</keyword>
<reference evidence="8 9" key="1">
    <citation type="submission" date="2024-06" db="EMBL/GenBank/DDBJ databases">
        <title>Genomic Encyclopedia of Type Strains, Phase IV (KMG-IV): sequencing the most valuable type-strain genomes for metagenomic binning, comparative biology and taxonomic classification.</title>
        <authorList>
            <person name="Goeker M."/>
        </authorList>
    </citation>
    <scope>NUCLEOTIDE SEQUENCE [LARGE SCALE GENOMIC DNA]</scope>
    <source>
        <strain evidence="8 9">DSM 23520</strain>
    </source>
</reference>
<name>A0ABV2KTW5_9BACI</name>
<evidence type="ECO:0000256" key="2">
    <source>
        <dbReference type="ARBA" id="ARBA00022801"/>
    </source>
</evidence>
<dbReference type="Pfam" id="PF01734">
    <property type="entry name" value="Patatin"/>
    <property type="match status" value="1"/>
</dbReference>
<dbReference type="Gene3D" id="3.40.1090.10">
    <property type="entry name" value="Cytosolic phospholipase A2 catalytic domain"/>
    <property type="match status" value="1"/>
</dbReference>
<dbReference type="InterPro" id="IPR001423">
    <property type="entry name" value="LysoPLipase_patatin_CS"/>
</dbReference>
<evidence type="ECO:0000256" key="3">
    <source>
        <dbReference type="ARBA" id="ARBA00022963"/>
    </source>
</evidence>
<dbReference type="Proteomes" id="UP001549167">
    <property type="component" value="Unassembled WGS sequence"/>
</dbReference>
<evidence type="ECO:0000313" key="9">
    <source>
        <dbReference type="Proteomes" id="UP001549167"/>
    </source>
</evidence>
<feature type="short sequence motif" description="DGA/G" evidence="5">
    <location>
        <begin position="153"/>
        <end position="155"/>
    </location>
</feature>
<dbReference type="PROSITE" id="PS51635">
    <property type="entry name" value="PNPLA"/>
    <property type="match status" value="1"/>
</dbReference>
<dbReference type="SUPFAM" id="SSF52151">
    <property type="entry name" value="FabD/lysophospholipase-like"/>
    <property type="match status" value="1"/>
</dbReference>
<sequence length="261" mass="29039">MNRPKIGLALGSGGARGFSHLGVIKTLVDHDIPIDYIAGSSMGAMIGSLYGAGQRINDLYKLALTFKRKYFMDVAVPRMGLLQGERIKSYIRLFTYDKTLEQFPIPVSIVATDLYSGQRVVFREGDAATAVRASISIPGVFVPEKVNDQFLVDGGVIDRVPISVVRDMGADIILAVDCSKFEANDDIHSIYDIIMQSIDIMQDDITDHIMMDADVVMRPEVYQFSSRNYSNTKEIIQKGEEEAERQIEQIKALMKGWNSSC</sequence>
<evidence type="ECO:0000259" key="7">
    <source>
        <dbReference type="PROSITE" id="PS51635"/>
    </source>
</evidence>
<feature type="domain" description="PNPLA" evidence="7">
    <location>
        <begin position="8"/>
        <end position="166"/>
    </location>
</feature>
<protein>
    <submittedName>
        <fullName evidence="8">NTE family protein</fullName>
    </submittedName>
</protein>
<dbReference type="PROSITE" id="PS01237">
    <property type="entry name" value="UPF0028"/>
    <property type="match status" value="1"/>
</dbReference>
<keyword evidence="4 5" id="KW-0443">Lipid metabolism</keyword>
<comment type="similarity">
    <text evidence="1">Belongs to the NTE family.</text>
</comment>
<dbReference type="PANTHER" id="PTHR14226">
    <property type="entry name" value="NEUROPATHY TARGET ESTERASE/SWISS CHEESE D.MELANOGASTER"/>
    <property type="match status" value="1"/>
</dbReference>
<dbReference type="InterPro" id="IPR016035">
    <property type="entry name" value="Acyl_Trfase/lysoPLipase"/>
</dbReference>
<dbReference type="EMBL" id="JBEPMX010000001">
    <property type="protein sequence ID" value="MET3682031.1"/>
    <property type="molecule type" value="Genomic_DNA"/>
</dbReference>
<dbReference type="InterPro" id="IPR002641">
    <property type="entry name" value="PNPLA_dom"/>
</dbReference>
<feature type="active site" description="Nucleophile" evidence="5">
    <location>
        <position position="41"/>
    </location>
</feature>
<evidence type="ECO:0000256" key="5">
    <source>
        <dbReference type="PROSITE-ProRule" id="PRU01161"/>
    </source>
</evidence>
<feature type="coiled-coil region" evidence="6">
    <location>
        <begin position="233"/>
        <end position="260"/>
    </location>
</feature>
<dbReference type="InterPro" id="IPR050301">
    <property type="entry name" value="NTE"/>
</dbReference>